<feature type="transmembrane region" description="Helical" evidence="8">
    <location>
        <begin position="412"/>
        <end position="430"/>
    </location>
</feature>
<dbReference type="InterPro" id="IPR052751">
    <property type="entry name" value="Plant_MAPKKK"/>
</dbReference>
<evidence type="ECO:0000256" key="8">
    <source>
        <dbReference type="SAM" id="Phobius"/>
    </source>
</evidence>
<evidence type="ECO:0000256" key="4">
    <source>
        <dbReference type="ARBA" id="ARBA00022840"/>
    </source>
</evidence>
<comment type="similarity">
    <text evidence="6">Belongs to the protein kinase superfamily.</text>
</comment>
<dbReference type="GO" id="GO:0004674">
    <property type="term" value="F:protein serine/threonine kinase activity"/>
    <property type="evidence" value="ECO:0007669"/>
    <property type="project" value="UniProtKB-KW"/>
</dbReference>
<evidence type="ECO:0000256" key="2">
    <source>
        <dbReference type="ARBA" id="ARBA00022741"/>
    </source>
</evidence>
<reference evidence="10 11" key="1">
    <citation type="submission" date="2022-12" db="EMBL/GenBank/DDBJ databases">
        <title>Chromosome-scale assembly of the Ensete ventricosum genome.</title>
        <authorList>
            <person name="Dussert Y."/>
            <person name="Stocks J."/>
            <person name="Wendawek A."/>
            <person name="Woldeyes F."/>
            <person name="Nichols R.A."/>
            <person name="Borrell J.S."/>
        </authorList>
    </citation>
    <scope>NUCLEOTIDE SEQUENCE [LARGE SCALE GENOMIC DNA]</scope>
    <source>
        <strain evidence="11">cv. Maze</strain>
        <tissue evidence="10">Seeds</tissue>
    </source>
</reference>
<protein>
    <recommendedName>
        <fullName evidence="9">Protein kinase domain-containing protein</fullName>
    </recommendedName>
</protein>
<dbReference type="PANTHER" id="PTHR48011">
    <property type="entry name" value="CCR4-NOT TRANSCRIPTIONAL COMPLEX SUBUNIT CAF120-RELATED"/>
    <property type="match status" value="1"/>
</dbReference>
<dbReference type="PROSITE" id="PS00108">
    <property type="entry name" value="PROTEIN_KINASE_ST"/>
    <property type="match status" value="1"/>
</dbReference>
<evidence type="ECO:0000256" key="6">
    <source>
        <dbReference type="RuleBase" id="RU000304"/>
    </source>
</evidence>
<dbReference type="CDD" id="cd06606">
    <property type="entry name" value="STKc_MAPKKK"/>
    <property type="match status" value="1"/>
</dbReference>
<dbReference type="GO" id="GO:0005524">
    <property type="term" value="F:ATP binding"/>
    <property type="evidence" value="ECO:0007669"/>
    <property type="project" value="UniProtKB-UniRule"/>
</dbReference>
<accession>A0AAV8PPU9</accession>
<dbReference type="InterPro" id="IPR008271">
    <property type="entry name" value="Ser/Thr_kinase_AS"/>
</dbReference>
<evidence type="ECO:0000256" key="3">
    <source>
        <dbReference type="ARBA" id="ARBA00022777"/>
    </source>
</evidence>
<keyword evidence="8" id="KW-0472">Membrane</keyword>
<dbReference type="InterPro" id="IPR011009">
    <property type="entry name" value="Kinase-like_dom_sf"/>
</dbReference>
<gene>
    <name evidence="10" type="ORF">OPV22_033383</name>
</gene>
<sequence>MAISQWCRGRIIGLGSTATVFLATAFPSGHLFAVKSADLSLHASLQREQGILSSLHHPNIVSCLGFDVTAESSGGRLSYNLFLEYAPVGSLSECIMKHGDRLEEGVIRSYTGDILRGLAYLHAKSIAHCDVKSRNVLIWPDGRAKVADLGCARPTAGDDGAVRPIAGTPMFMAPEVARGEEQGAPADIWALGCTVVEMASGLPPWPDVDVPAAALHRIGFTSDVPKCPGWLSEEAKDFLDKCWRRDARERWTADQLLQHPFLAKQSPPNRFTESSSSHVKVSPRSTLEQSLWDSVADEEEEVEMERQIDSPEERIRQLISGGFPAANWTCDDNWITVRITEEEPTVATADAADEPIRHSNTDYISSAADRFSNSVADGVPDYSDELDDVVFVNQMAGERQICTPAVDVDNNMYIYILLICCIACIKLTRLTQLKVKRAMR</sequence>
<dbReference type="Proteomes" id="UP001222027">
    <property type="component" value="Unassembled WGS sequence"/>
</dbReference>
<evidence type="ECO:0000256" key="7">
    <source>
        <dbReference type="SAM" id="MobiDB-lite"/>
    </source>
</evidence>
<dbReference type="InterPro" id="IPR000719">
    <property type="entry name" value="Prot_kinase_dom"/>
</dbReference>
<dbReference type="SMART" id="SM00220">
    <property type="entry name" value="S_TKc"/>
    <property type="match status" value="1"/>
</dbReference>
<dbReference type="EMBL" id="JAQQAF010000009">
    <property type="protein sequence ID" value="KAJ8460457.1"/>
    <property type="molecule type" value="Genomic_DNA"/>
</dbReference>
<keyword evidence="8" id="KW-0812">Transmembrane</keyword>
<dbReference type="GO" id="GO:0007165">
    <property type="term" value="P:signal transduction"/>
    <property type="evidence" value="ECO:0007669"/>
    <property type="project" value="TreeGrafter"/>
</dbReference>
<organism evidence="10 11">
    <name type="scientific">Ensete ventricosum</name>
    <name type="common">Abyssinian banana</name>
    <name type="synonym">Musa ensete</name>
    <dbReference type="NCBI Taxonomy" id="4639"/>
    <lineage>
        <taxon>Eukaryota</taxon>
        <taxon>Viridiplantae</taxon>
        <taxon>Streptophyta</taxon>
        <taxon>Embryophyta</taxon>
        <taxon>Tracheophyta</taxon>
        <taxon>Spermatophyta</taxon>
        <taxon>Magnoliopsida</taxon>
        <taxon>Liliopsida</taxon>
        <taxon>Zingiberales</taxon>
        <taxon>Musaceae</taxon>
        <taxon>Ensete</taxon>
    </lineage>
</organism>
<dbReference type="Gene3D" id="1.10.510.10">
    <property type="entry name" value="Transferase(Phosphotransferase) domain 1"/>
    <property type="match status" value="1"/>
</dbReference>
<feature type="binding site" evidence="5">
    <location>
        <position position="35"/>
    </location>
    <ligand>
        <name>ATP</name>
        <dbReference type="ChEBI" id="CHEBI:30616"/>
    </ligand>
</feature>
<keyword evidence="4 5" id="KW-0067">ATP-binding</keyword>
<dbReference type="InterPro" id="IPR017441">
    <property type="entry name" value="Protein_kinase_ATP_BS"/>
</dbReference>
<evidence type="ECO:0000259" key="9">
    <source>
        <dbReference type="PROSITE" id="PS50011"/>
    </source>
</evidence>
<keyword evidence="3" id="KW-0418">Kinase</keyword>
<evidence type="ECO:0000256" key="5">
    <source>
        <dbReference type="PROSITE-ProRule" id="PRU10141"/>
    </source>
</evidence>
<keyword evidence="8" id="KW-1133">Transmembrane helix</keyword>
<dbReference type="AlphaFoldDB" id="A0AAV8PPU9"/>
<proteinExistence type="inferred from homology"/>
<evidence type="ECO:0000313" key="10">
    <source>
        <dbReference type="EMBL" id="KAJ8460457.1"/>
    </source>
</evidence>
<name>A0AAV8PPU9_ENSVE</name>
<keyword evidence="6" id="KW-0723">Serine/threonine-protein kinase</keyword>
<comment type="caution">
    <text evidence="10">The sequence shown here is derived from an EMBL/GenBank/DDBJ whole genome shotgun (WGS) entry which is preliminary data.</text>
</comment>
<dbReference type="Pfam" id="PF00069">
    <property type="entry name" value="Pkinase"/>
    <property type="match status" value="1"/>
</dbReference>
<keyword evidence="11" id="KW-1185">Reference proteome</keyword>
<feature type="region of interest" description="Disordered" evidence="7">
    <location>
        <begin position="290"/>
        <end position="309"/>
    </location>
</feature>
<dbReference type="PROSITE" id="PS50011">
    <property type="entry name" value="PROTEIN_KINASE_DOM"/>
    <property type="match status" value="1"/>
</dbReference>
<keyword evidence="2 5" id="KW-0547">Nucleotide-binding</keyword>
<dbReference type="PANTHER" id="PTHR48011:SF100">
    <property type="entry name" value="PROTEIN KINASE DOMAIN-CONTAINING PROTEIN"/>
    <property type="match status" value="1"/>
</dbReference>
<evidence type="ECO:0000313" key="11">
    <source>
        <dbReference type="Proteomes" id="UP001222027"/>
    </source>
</evidence>
<evidence type="ECO:0000256" key="1">
    <source>
        <dbReference type="ARBA" id="ARBA00022679"/>
    </source>
</evidence>
<dbReference type="PROSITE" id="PS00107">
    <property type="entry name" value="PROTEIN_KINASE_ATP"/>
    <property type="match status" value="1"/>
</dbReference>
<dbReference type="SUPFAM" id="SSF56112">
    <property type="entry name" value="Protein kinase-like (PK-like)"/>
    <property type="match status" value="1"/>
</dbReference>
<feature type="domain" description="Protein kinase" evidence="9">
    <location>
        <begin position="6"/>
        <end position="262"/>
    </location>
</feature>
<keyword evidence="1" id="KW-0808">Transferase</keyword>